<dbReference type="AlphaFoldDB" id="A0A975XYP2"/>
<gene>
    <name evidence="2" type="ORF">KRR39_12540</name>
</gene>
<protein>
    <submittedName>
        <fullName evidence="2">Uncharacterized protein</fullName>
    </submittedName>
</protein>
<evidence type="ECO:0000313" key="3">
    <source>
        <dbReference type="Proteomes" id="UP000683575"/>
    </source>
</evidence>
<organism evidence="2 3">
    <name type="scientific">Nocardioides panacis</name>
    <dbReference type="NCBI Taxonomy" id="2849501"/>
    <lineage>
        <taxon>Bacteria</taxon>
        <taxon>Bacillati</taxon>
        <taxon>Actinomycetota</taxon>
        <taxon>Actinomycetes</taxon>
        <taxon>Propionibacteriales</taxon>
        <taxon>Nocardioidaceae</taxon>
        <taxon>Nocardioides</taxon>
    </lineage>
</organism>
<dbReference type="Proteomes" id="UP000683575">
    <property type="component" value="Chromosome"/>
</dbReference>
<keyword evidence="1" id="KW-0732">Signal</keyword>
<reference evidence="2" key="1">
    <citation type="submission" date="2021-06" db="EMBL/GenBank/DDBJ databases">
        <title>Complete genome sequence of Nocardioides sp. G188.</title>
        <authorList>
            <person name="Im W.-T."/>
        </authorList>
    </citation>
    <scope>NUCLEOTIDE SEQUENCE</scope>
    <source>
        <strain evidence="2">G188</strain>
    </source>
</reference>
<name>A0A975XYP2_9ACTN</name>
<dbReference type="EMBL" id="CP077062">
    <property type="protein sequence ID" value="QWZ06424.1"/>
    <property type="molecule type" value="Genomic_DNA"/>
</dbReference>
<dbReference type="PROSITE" id="PS51257">
    <property type="entry name" value="PROKAR_LIPOPROTEIN"/>
    <property type="match status" value="1"/>
</dbReference>
<dbReference type="KEGG" id="nps:KRR39_12540"/>
<evidence type="ECO:0000313" key="2">
    <source>
        <dbReference type="EMBL" id="QWZ06424.1"/>
    </source>
</evidence>
<feature type="signal peptide" evidence="1">
    <location>
        <begin position="1"/>
        <end position="25"/>
    </location>
</feature>
<dbReference type="RefSeq" id="WP_216937337.1">
    <property type="nucleotide sequence ID" value="NZ_CP077062.1"/>
</dbReference>
<evidence type="ECO:0000256" key="1">
    <source>
        <dbReference type="SAM" id="SignalP"/>
    </source>
</evidence>
<sequence length="135" mass="13795">MNRTRRALASSVLLGSMTLGLSACGQGSPAVCADMDQLRRSVASLKDIQLDQGALSELSSRLKTIQTDARQLQADASKEFADETAAVTKAGDALGVGIDQAMANPSIATLSALKPQVTALGTALGNLSDALSSTC</sequence>
<feature type="chain" id="PRO_5039378715" evidence="1">
    <location>
        <begin position="26"/>
        <end position="135"/>
    </location>
</feature>
<proteinExistence type="predicted"/>
<accession>A0A975XYP2</accession>
<keyword evidence="3" id="KW-1185">Reference proteome</keyword>